<sequence length="264" mass="27651">MLEIIIIFVLAGLAAGFLAGLLGIGGGFVIVPVLIWALPLAGISQAQVIHCAIGTSLLCICVTAISSTRAHHARQSVKWSILPLIIPGLITGSLIGSTTAAYLNDTALVSIFVAGAFATGGYLLSGHSPQQHPKPSRWPEMLYGTFTGTASTLMGIGGGSLLVPFLIYRGNKVVESVGTAAACGIPIALFGATGYAIAGWSEQSVDYAIGYLYWPAFLGIVLFSSLSAPLGAKVAHRISPIYLRRLFAGFLFLTGLQLIYGHWF</sequence>
<reference evidence="1 2" key="1">
    <citation type="submission" date="2024-06" db="EMBL/GenBank/DDBJ databases">
        <authorList>
            <person name="Li F."/>
        </authorList>
    </citation>
    <scope>NUCLEOTIDE SEQUENCE [LARGE SCALE GENOMIC DNA]</scope>
    <source>
        <strain evidence="1 2">GXAS 311</strain>
    </source>
</reference>
<dbReference type="Pfam" id="PF01925">
    <property type="entry name" value="TauE"/>
    <property type="match status" value="1"/>
</dbReference>
<accession>A0ABV2BSH1</accession>
<organism evidence="1 2">
    <name type="scientific">Aliikangiella maris</name>
    <dbReference type="NCBI Taxonomy" id="3162458"/>
    <lineage>
        <taxon>Bacteria</taxon>
        <taxon>Pseudomonadati</taxon>
        <taxon>Pseudomonadota</taxon>
        <taxon>Gammaproteobacteria</taxon>
        <taxon>Oceanospirillales</taxon>
        <taxon>Pleioneaceae</taxon>
        <taxon>Aliikangiella</taxon>
    </lineage>
</organism>
<comment type="caution">
    <text evidence="1">The sequence shown here is derived from an EMBL/GenBank/DDBJ whole genome shotgun (WGS) entry which is preliminary data.</text>
</comment>
<keyword evidence="2" id="KW-1185">Reference proteome</keyword>
<dbReference type="EMBL" id="JBEVCJ010000006">
    <property type="protein sequence ID" value="MET1254893.1"/>
    <property type="molecule type" value="Genomic_DNA"/>
</dbReference>
<name>A0ABV2BSH1_9GAMM</name>
<protein>
    <submittedName>
        <fullName evidence="1">Sulfite exporter TauE/SafE family protein</fullName>
    </submittedName>
</protein>
<gene>
    <name evidence="1" type="ORF">ABVT43_07140</name>
</gene>
<evidence type="ECO:0000313" key="2">
    <source>
        <dbReference type="Proteomes" id="UP001548189"/>
    </source>
</evidence>
<dbReference type="Proteomes" id="UP001548189">
    <property type="component" value="Unassembled WGS sequence"/>
</dbReference>
<dbReference type="PANTHER" id="PTHR43483">
    <property type="entry name" value="MEMBRANE TRANSPORTER PROTEIN HI_0806-RELATED"/>
    <property type="match status" value="1"/>
</dbReference>
<dbReference type="PANTHER" id="PTHR43483:SF3">
    <property type="entry name" value="MEMBRANE TRANSPORTER PROTEIN HI_0806-RELATED"/>
    <property type="match status" value="1"/>
</dbReference>
<proteinExistence type="predicted"/>
<evidence type="ECO:0000313" key="1">
    <source>
        <dbReference type="EMBL" id="MET1254893.1"/>
    </source>
</evidence>
<dbReference type="InterPro" id="IPR002781">
    <property type="entry name" value="TM_pro_TauE-like"/>
</dbReference>